<dbReference type="HOGENOM" id="CLU_2463339_0_0_7"/>
<sequence length="88" mass="9652">MEALMLLPPFVLARVGSADEPVVNFTFQKSASAPGEPDRQQIVPAETIFVERQTGRVTEIRTATAAELTFKDPNDPSKIRPVAPFLEV</sequence>
<evidence type="ECO:0000313" key="1">
    <source>
        <dbReference type="EMBL" id="ETX05987.1"/>
    </source>
</evidence>
<comment type="caution">
    <text evidence="1">The sequence shown here is derived from an EMBL/GenBank/DDBJ whole genome shotgun (WGS) entry which is preliminary data.</text>
</comment>
<protein>
    <submittedName>
        <fullName evidence="1">Uncharacterized protein</fullName>
    </submittedName>
</protein>
<dbReference type="Proteomes" id="UP000019140">
    <property type="component" value="Unassembled WGS sequence"/>
</dbReference>
<gene>
    <name evidence="1" type="ORF">ETSY2_19815</name>
</gene>
<evidence type="ECO:0000313" key="2">
    <source>
        <dbReference type="Proteomes" id="UP000019140"/>
    </source>
</evidence>
<dbReference type="EMBL" id="AZHX01000812">
    <property type="protein sequence ID" value="ETX05987.1"/>
    <property type="molecule type" value="Genomic_DNA"/>
</dbReference>
<proteinExistence type="predicted"/>
<organism evidence="1 2">
    <name type="scientific">Candidatus Entotheonella gemina</name>
    <dbReference type="NCBI Taxonomy" id="1429439"/>
    <lineage>
        <taxon>Bacteria</taxon>
        <taxon>Pseudomonadati</taxon>
        <taxon>Nitrospinota/Tectimicrobiota group</taxon>
        <taxon>Candidatus Tectimicrobiota</taxon>
        <taxon>Candidatus Entotheonellia</taxon>
        <taxon>Candidatus Entotheonellales</taxon>
        <taxon>Candidatus Entotheonellaceae</taxon>
        <taxon>Candidatus Entotheonella</taxon>
    </lineage>
</organism>
<name>W4M8M9_9BACT</name>
<accession>W4M8M9</accession>
<keyword evidence="2" id="KW-1185">Reference proteome</keyword>
<reference evidence="1 2" key="1">
    <citation type="journal article" date="2014" name="Nature">
        <title>An environmental bacterial taxon with a large and distinct metabolic repertoire.</title>
        <authorList>
            <person name="Wilson M.C."/>
            <person name="Mori T."/>
            <person name="Ruckert C."/>
            <person name="Uria A.R."/>
            <person name="Helf M.J."/>
            <person name="Takada K."/>
            <person name="Gernert C."/>
            <person name="Steffens U.A."/>
            <person name="Heycke N."/>
            <person name="Schmitt S."/>
            <person name="Rinke C."/>
            <person name="Helfrich E.J."/>
            <person name="Brachmann A.O."/>
            <person name="Gurgui C."/>
            <person name="Wakimoto T."/>
            <person name="Kracht M."/>
            <person name="Crusemann M."/>
            <person name="Hentschel U."/>
            <person name="Abe I."/>
            <person name="Matsunaga S."/>
            <person name="Kalinowski J."/>
            <person name="Takeyama H."/>
            <person name="Piel J."/>
        </authorList>
    </citation>
    <scope>NUCLEOTIDE SEQUENCE [LARGE SCALE GENOMIC DNA]</scope>
    <source>
        <strain evidence="2">TSY2</strain>
    </source>
</reference>
<dbReference type="AlphaFoldDB" id="W4M8M9"/>